<dbReference type="Proteomes" id="UP000772434">
    <property type="component" value="Unassembled WGS sequence"/>
</dbReference>
<feature type="domain" description="HPP transmembrane region" evidence="3">
    <location>
        <begin position="53"/>
        <end position="218"/>
    </location>
</feature>
<evidence type="ECO:0000313" key="4">
    <source>
        <dbReference type="EMBL" id="KAF9078412.1"/>
    </source>
</evidence>
<feature type="transmembrane region" description="Helical" evidence="2">
    <location>
        <begin position="92"/>
        <end position="111"/>
    </location>
</feature>
<dbReference type="EMBL" id="JADNRY010000001">
    <property type="protein sequence ID" value="KAF9078412.1"/>
    <property type="molecule type" value="Genomic_DNA"/>
</dbReference>
<feature type="transmembrane region" description="Helical" evidence="2">
    <location>
        <begin position="146"/>
        <end position="165"/>
    </location>
</feature>
<dbReference type="InterPro" id="IPR007065">
    <property type="entry name" value="HPP"/>
</dbReference>
<dbReference type="OrthoDB" id="2016548at2759"/>
<accession>A0A9P5QBL9</accession>
<dbReference type="PANTHER" id="PTHR33741:SF5">
    <property type="entry name" value="TRANSMEMBRANE PROTEIN DDB_G0269096-RELATED"/>
    <property type="match status" value="1"/>
</dbReference>
<dbReference type="PANTHER" id="PTHR33741">
    <property type="entry name" value="TRANSMEMBRANE PROTEIN DDB_G0269096-RELATED"/>
    <property type="match status" value="1"/>
</dbReference>
<proteinExistence type="predicted"/>
<keyword evidence="2" id="KW-0472">Membrane</keyword>
<dbReference type="InterPro" id="IPR058581">
    <property type="entry name" value="TM_HPP"/>
</dbReference>
<feature type="transmembrane region" description="Helical" evidence="2">
    <location>
        <begin position="190"/>
        <end position="210"/>
    </location>
</feature>
<evidence type="ECO:0000259" key="3">
    <source>
        <dbReference type="Pfam" id="PF04982"/>
    </source>
</evidence>
<keyword evidence="5" id="KW-1185">Reference proteome</keyword>
<keyword evidence="2" id="KW-1133">Transmembrane helix</keyword>
<reference evidence="4" key="1">
    <citation type="submission" date="2020-11" db="EMBL/GenBank/DDBJ databases">
        <authorList>
            <consortium name="DOE Joint Genome Institute"/>
            <person name="Ahrendt S."/>
            <person name="Riley R."/>
            <person name="Andreopoulos W."/>
            <person name="Labutti K."/>
            <person name="Pangilinan J."/>
            <person name="Ruiz-Duenas F.J."/>
            <person name="Barrasa J.M."/>
            <person name="Sanchez-Garcia M."/>
            <person name="Camarero S."/>
            <person name="Miyauchi S."/>
            <person name="Serrano A."/>
            <person name="Linde D."/>
            <person name="Babiker R."/>
            <person name="Drula E."/>
            <person name="Ayuso-Fernandez I."/>
            <person name="Pacheco R."/>
            <person name="Padilla G."/>
            <person name="Ferreira P."/>
            <person name="Barriuso J."/>
            <person name="Kellner H."/>
            <person name="Castanera R."/>
            <person name="Alfaro M."/>
            <person name="Ramirez L."/>
            <person name="Pisabarro A.G."/>
            <person name="Kuo A."/>
            <person name="Tritt A."/>
            <person name="Lipzen A."/>
            <person name="He G."/>
            <person name="Yan M."/>
            <person name="Ng V."/>
            <person name="Cullen D."/>
            <person name="Martin F."/>
            <person name="Rosso M.-N."/>
            <person name="Henrissat B."/>
            <person name="Hibbett D."/>
            <person name="Martinez A.T."/>
            <person name="Grigoriev I.V."/>
        </authorList>
    </citation>
    <scope>NUCLEOTIDE SEQUENCE</scope>
    <source>
        <strain evidence="4">AH 40177</strain>
    </source>
</reference>
<evidence type="ECO:0000313" key="5">
    <source>
        <dbReference type="Proteomes" id="UP000772434"/>
    </source>
</evidence>
<feature type="transmembrane region" description="Helical" evidence="2">
    <location>
        <begin position="117"/>
        <end position="134"/>
    </location>
</feature>
<dbReference type="AlphaFoldDB" id="A0A9P5QBL9"/>
<evidence type="ECO:0000256" key="1">
    <source>
        <dbReference type="SAM" id="MobiDB-lite"/>
    </source>
</evidence>
<dbReference type="Pfam" id="PF04982">
    <property type="entry name" value="TM_HPP"/>
    <property type="match status" value="1"/>
</dbReference>
<comment type="caution">
    <text evidence="4">The sequence shown here is derived from an EMBL/GenBank/DDBJ whole genome shotgun (WGS) entry which is preliminary data.</text>
</comment>
<organism evidence="4 5">
    <name type="scientific">Rhodocollybia butyracea</name>
    <dbReference type="NCBI Taxonomy" id="206335"/>
    <lineage>
        <taxon>Eukaryota</taxon>
        <taxon>Fungi</taxon>
        <taxon>Dikarya</taxon>
        <taxon>Basidiomycota</taxon>
        <taxon>Agaricomycotina</taxon>
        <taxon>Agaricomycetes</taxon>
        <taxon>Agaricomycetidae</taxon>
        <taxon>Agaricales</taxon>
        <taxon>Marasmiineae</taxon>
        <taxon>Omphalotaceae</taxon>
        <taxon>Rhodocollybia</taxon>
    </lineage>
</organism>
<protein>
    <submittedName>
        <fullName evidence="4">HPP family-domain-containing protein</fullName>
    </submittedName>
</protein>
<gene>
    <name evidence="4" type="ORF">BDP27DRAFT_1206463</name>
</gene>
<evidence type="ECO:0000256" key="2">
    <source>
        <dbReference type="SAM" id="Phobius"/>
    </source>
</evidence>
<feature type="transmembrane region" description="Helical" evidence="2">
    <location>
        <begin position="58"/>
        <end position="80"/>
    </location>
</feature>
<feature type="region of interest" description="Disordered" evidence="1">
    <location>
        <begin position="1"/>
        <end position="29"/>
    </location>
</feature>
<keyword evidence="2" id="KW-0812">Transmembrane</keyword>
<sequence>MLPPPVSAPGSSSSPSEPPPTHSGTSPSPSILSRLPYFISHFLGYRPSEPAPPGHLTVWFWSFIGAFCGLSIIQIVFVYAEYFIERGAPSIVPSYGATAVLIYGAIEAPLAQPQNLLGGHLFGTLTGIIITKLFSLLPSEAQFTDVSWLAVSLSCATAIVVMQMTKTVHPPAGATAILPAVDPTIRSLGWYYLPVILLSSSLSLAVALVLNNIQRMYPVVWFTPLDRPSLPSFVRFRRAPTGKASDVSEENQPTETLDV</sequence>
<name>A0A9P5QBL9_9AGAR</name>